<keyword evidence="2" id="KW-0812">Transmembrane</keyword>
<dbReference type="OrthoDB" id="9770517at2"/>
<gene>
    <name evidence="3" type="primary">ibeB_2</name>
    <name evidence="3" type="ORF">DSCW_60820</name>
</gene>
<dbReference type="Gene3D" id="2.20.200.10">
    <property type="entry name" value="Outer membrane efflux proteins (OEP)"/>
    <property type="match status" value="1"/>
</dbReference>
<sequence length="478" mass="52847">MQSRCLYPLILFACIMMLTACSPFEPAARPDAPGELPDGYSLYSVEARSPLPWWDEMGSPELNRLIDVALTDNFSLSESWSRLQQARAAAVQAGAGLYPELEAFGSAETTRKDTAGGSSGSVGNQSYELGLTASYEIDLWGRVRSQREAALLDVKATEADLHAAAVSLAAEVALRWVQILSQRLQKQLLEKQLSSNSTFLELIELRFRKAMVSALDVYQQKQVVENVRAKIPLVEAEIQLLMHELAVLLGRPPKSNLKLNQKTMPTIGQLPPLGLPADLLAARPDVRAAGMRLQAADWQLAEARANRLPALRVGAGAQYGPEELDLLFDTWLLSLAANLTAPIFDAGRRAAEVDRIQATVDENLWAYRRVVLTAVKEVEDALEREIRQREHIEALKAVMTAAQRGFEEALARYRRGLSDYLPVLTQLIAVQDLERDMIEQREALVRYRIGLYRVLGGSWAGMSDTNSIDRSPEVAGQG</sequence>
<dbReference type="GO" id="GO:0005886">
    <property type="term" value="C:plasma membrane"/>
    <property type="evidence" value="ECO:0007669"/>
    <property type="project" value="UniProtKB-SubCell"/>
</dbReference>
<dbReference type="Gene3D" id="1.20.1600.10">
    <property type="entry name" value="Outer membrane efflux proteins (OEP)"/>
    <property type="match status" value="1"/>
</dbReference>
<dbReference type="Proteomes" id="UP000427769">
    <property type="component" value="Chromosome"/>
</dbReference>
<evidence type="ECO:0000313" key="3">
    <source>
        <dbReference type="EMBL" id="BBO78665.1"/>
    </source>
</evidence>
<keyword evidence="2" id="KW-0564">Palmitate</keyword>
<feature type="signal peptide" evidence="2">
    <location>
        <begin position="1"/>
        <end position="20"/>
    </location>
</feature>
<dbReference type="NCBIfam" id="TIGR01845">
    <property type="entry name" value="outer_NodT"/>
    <property type="match status" value="1"/>
</dbReference>
<name>A0A5K7ZD15_9BACT</name>
<organism evidence="3 4">
    <name type="scientific">Desulfosarcina widdelii</name>
    <dbReference type="NCBI Taxonomy" id="947919"/>
    <lineage>
        <taxon>Bacteria</taxon>
        <taxon>Pseudomonadati</taxon>
        <taxon>Thermodesulfobacteriota</taxon>
        <taxon>Desulfobacteria</taxon>
        <taxon>Desulfobacterales</taxon>
        <taxon>Desulfosarcinaceae</taxon>
        <taxon>Desulfosarcina</taxon>
    </lineage>
</organism>
<dbReference type="PROSITE" id="PS51257">
    <property type="entry name" value="PROKAR_LIPOPROTEIN"/>
    <property type="match status" value="1"/>
</dbReference>
<dbReference type="SUPFAM" id="SSF56954">
    <property type="entry name" value="Outer membrane efflux proteins (OEP)"/>
    <property type="match status" value="1"/>
</dbReference>
<dbReference type="EMBL" id="AP021875">
    <property type="protein sequence ID" value="BBO78665.1"/>
    <property type="molecule type" value="Genomic_DNA"/>
</dbReference>
<comment type="subcellular location">
    <subcellularLocation>
        <location evidence="2">Cell membrane</location>
        <topology evidence="2">Lipid-anchor</topology>
    </subcellularLocation>
</comment>
<comment type="similarity">
    <text evidence="1 2">Belongs to the outer membrane factor (OMF) (TC 1.B.17) family.</text>
</comment>
<dbReference type="InterPro" id="IPR010131">
    <property type="entry name" value="MdtP/NodT-like"/>
</dbReference>
<evidence type="ECO:0000313" key="4">
    <source>
        <dbReference type="Proteomes" id="UP000427769"/>
    </source>
</evidence>
<keyword evidence="2" id="KW-0472">Membrane</keyword>
<protein>
    <submittedName>
        <fullName evidence="3">Membrane protein</fullName>
    </submittedName>
</protein>
<dbReference type="AlphaFoldDB" id="A0A5K7ZD15"/>
<dbReference type="PANTHER" id="PTHR30203">
    <property type="entry name" value="OUTER MEMBRANE CATION EFFLUX PROTEIN"/>
    <property type="match status" value="1"/>
</dbReference>
<dbReference type="KEGG" id="dwd:DSCW_60820"/>
<feature type="chain" id="PRO_5024478719" evidence="2">
    <location>
        <begin position="21"/>
        <end position="478"/>
    </location>
</feature>
<keyword evidence="4" id="KW-1185">Reference proteome</keyword>
<dbReference type="GO" id="GO:0015562">
    <property type="term" value="F:efflux transmembrane transporter activity"/>
    <property type="evidence" value="ECO:0007669"/>
    <property type="project" value="InterPro"/>
</dbReference>
<dbReference type="Pfam" id="PF02321">
    <property type="entry name" value="OEP"/>
    <property type="match status" value="2"/>
</dbReference>
<evidence type="ECO:0000256" key="1">
    <source>
        <dbReference type="ARBA" id="ARBA00007613"/>
    </source>
</evidence>
<evidence type="ECO:0000256" key="2">
    <source>
        <dbReference type="RuleBase" id="RU362097"/>
    </source>
</evidence>
<reference evidence="3 4" key="1">
    <citation type="submission" date="2019-11" db="EMBL/GenBank/DDBJ databases">
        <title>Comparative genomics of hydrocarbon-degrading Desulfosarcina strains.</title>
        <authorList>
            <person name="Watanabe M."/>
            <person name="Kojima H."/>
            <person name="Fukui M."/>
        </authorList>
    </citation>
    <scope>NUCLEOTIDE SEQUENCE [LARGE SCALE GENOMIC DNA]</scope>
    <source>
        <strain evidence="3 4">PP31</strain>
    </source>
</reference>
<keyword evidence="2" id="KW-0449">Lipoprotein</keyword>
<dbReference type="PANTHER" id="PTHR30203:SF33">
    <property type="entry name" value="BLR4455 PROTEIN"/>
    <property type="match status" value="1"/>
</dbReference>
<proteinExistence type="inferred from homology"/>
<keyword evidence="2" id="KW-1134">Transmembrane beta strand</keyword>
<accession>A0A5K7ZD15</accession>
<dbReference type="InterPro" id="IPR003423">
    <property type="entry name" value="OMP_efflux"/>
</dbReference>
<keyword evidence="2" id="KW-0732">Signal</keyword>